<keyword evidence="2" id="KW-1185">Reference proteome</keyword>
<dbReference type="AlphaFoldDB" id="A0A6A5K1H3"/>
<protein>
    <submittedName>
        <fullName evidence="1">Uncharacterized protein</fullName>
    </submittedName>
</protein>
<dbReference type="EMBL" id="ML975410">
    <property type="protein sequence ID" value="KAF1830110.1"/>
    <property type="molecule type" value="Genomic_DNA"/>
</dbReference>
<name>A0A6A5K1H3_9PLEO</name>
<organism evidence="1 2">
    <name type="scientific">Decorospora gaudefroyi</name>
    <dbReference type="NCBI Taxonomy" id="184978"/>
    <lineage>
        <taxon>Eukaryota</taxon>
        <taxon>Fungi</taxon>
        <taxon>Dikarya</taxon>
        <taxon>Ascomycota</taxon>
        <taxon>Pezizomycotina</taxon>
        <taxon>Dothideomycetes</taxon>
        <taxon>Pleosporomycetidae</taxon>
        <taxon>Pleosporales</taxon>
        <taxon>Pleosporineae</taxon>
        <taxon>Pleosporaceae</taxon>
        <taxon>Decorospora</taxon>
    </lineage>
</organism>
<dbReference type="OrthoDB" id="3788048at2759"/>
<dbReference type="Proteomes" id="UP000800040">
    <property type="component" value="Unassembled WGS sequence"/>
</dbReference>
<accession>A0A6A5K1H3</accession>
<evidence type="ECO:0000313" key="1">
    <source>
        <dbReference type="EMBL" id="KAF1830110.1"/>
    </source>
</evidence>
<reference evidence="1" key="1">
    <citation type="submission" date="2020-01" db="EMBL/GenBank/DDBJ databases">
        <authorList>
            <consortium name="DOE Joint Genome Institute"/>
            <person name="Haridas S."/>
            <person name="Albert R."/>
            <person name="Binder M."/>
            <person name="Bloem J."/>
            <person name="Labutti K."/>
            <person name="Salamov A."/>
            <person name="Andreopoulos B."/>
            <person name="Baker S.E."/>
            <person name="Barry K."/>
            <person name="Bills G."/>
            <person name="Bluhm B.H."/>
            <person name="Cannon C."/>
            <person name="Castanera R."/>
            <person name="Culley D.E."/>
            <person name="Daum C."/>
            <person name="Ezra D."/>
            <person name="Gonzalez J.B."/>
            <person name="Henrissat B."/>
            <person name="Kuo A."/>
            <person name="Liang C."/>
            <person name="Lipzen A."/>
            <person name="Lutzoni F."/>
            <person name="Magnuson J."/>
            <person name="Mondo S."/>
            <person name="Nolan M."/>
            <person name="Ohm R."/>
            <person name="Pangilinan J."/>
            <person name="Park H.-J."/>
            <person name="Ramirez L."/>
            <person name="Alfaro M."/>
            <person name="Sun H."/>
            <person name="Tritt A."/>
            <person name="Yoshinaga Y."/>
            <person name="Zwiers L.-H."/>
            <person name="Turgeon B.G."/>
            <person name="Goodwin S.B."/>
            <person name="Spatafora J.W."/>
            <person name="Crous P.W."/>
            <person name="Grigoriev I.V."/>
        </authorList>
    </citation>
    <scope>NUCLEOTIDE SEQUENCE</scope>
    <source>
        <strain evidence="1">P77</strain>
    </source>
</reference>
<gene>
    <name evidence="1" type="ORF">BDW02DRAFT_559738</name>
</gene>
<proteinExistence type="predicted"/>
<evidence type="ECO:0000313" key="2">
    <source>
        <dbReference type="Proteomes" id="UP000800040"/>
    </source>
</evidence>
<sequence length="202" mass="23393">MFGPLSTAYSTELSNYLHRSHGILPVQKGDFFELFWRAWGATFKKETIRKSFEATGIHPANPEVILKRFGKEASSLDESSASCLSGEDWLKLESIVRRTVKDQSDKDVKKLRRSLHYISAQNSILRGEIRGLRDALLKAERSHLKEQARLYKLQQAQEKRVERERLKEVREKERAAKESRMLKRSARKQLATLDPCRHISLS</sequence>